<feature type="transmembrane region" description="Helical" evidence="1">
    <location>
        <begin position="218"/>
        <end position="236"/>
    </location>
</feature>
<dbReference type="AlphaFoldDB" id="H0E4A9"/>
<feature type="transmembrane region" description="Helical" evidence="1">
    <location>
        <begin position="243"/>
        <end position="260"/>
    </location>
</feature>
<comment type="caution">
    <text evidence="2">The sequence shown here is derived from an EMBL/GenBank/DDBJ whole genome shotgun (WGS) entry which is preliminary data.</text>
</comment>
<keyword evidence="1" id="KW-1133">Transmembrane helix</keyword>
<reference evidence="2 3" key="1">
    <citation type="journal article" date="2013" name="Biodegradation">
        <title>Quantitative proteomic analysis of ibuprofen-degrading Patulibacter sp. strain I11.</title>
        <authorList>
            <person name="Almeida B."/>
            <person name="Kjeldal H."/>
            <person name="Lolas I."/>
            <person name="Knudsen A.D."/>
            <person name="Carvalho G."/>
            <person name="Nielsen K.L."/>
            <person name="Barreto Crespo M.T."/>
            <person name="Stensballe A."/>
            <person name="Nielsen J.L."/>
        </authorList>
    </citation>
    <scope>NUCLEOTIDE SEQUENCE [LARGE SCALE GENOMIC DNA]</scope>
    <source>
        <strain evidence="2 3">I11</strain>
    </source>
</reference>
<dbReference type="EMBL" id="AGUD01000100">
    <property type="protein sequence ID" value="EHN11478.1"/>
    <property type="molecule type" value="Genomic_DNA"/>
</dbReference>
<dbReference type="PATRIC" id="fig|1097667.3.peg.1623"/>
<dbReference type="Proteomes" id="UP000005143">
    <property type="component" value="Unassembled WGS sequence"/>
</dbReference>
<dbReference type="RefSeq" id="WP_007573130.1">
    <property type="nucleotide sequence ID" value="NZ_AGUD01000100.1"/>
</dbReference>
<feature type="transmembrane region" description="Helical" evidence="1">
    <location>
        <begin position="122"/>
        <end position="145"/>
    </location>
</feature>
<feature type="transmembrane region" description="Helical" evidence="1">
    <location>
        <begin position="151"/>
        <end position="171"/>
    </location>
</feature>
<accession>H0E4A9</accession>
<gene>
    <name evidence="2" type="ORF">PAI11_16360</name>
</gene>
<evidence type="ECO:0000313" key="3">
    <source>
        <dbReference type="Proteomes" id="UP000005143"/>
    </source>
</evidence>
<keyword evidence="3" id="KW-1185">Reference proteome</keyword>
<keyword evidence="1" id="KW-0472">Membrane</keyword>
<evidence type="ECO:0000313" key="2">
    <source>
        <dbReference type="EMBL" id="EHN11478.1"/>
    </source>
</evidence>
<organism evidence="2 3">
    <name type="scientific">Patulibacter medicamentivorans</name>
    <dbReference type="NCBI Taxonomy" id="1097667"/>
    <lineage>
        <taxon>Bacteria</taxon>
        <taxon>Bacillati</taxon>
        <taxon>Actinomycetota</taxon>
        <taxon>Thermoleophilia</taxon>
        <taxon>Solirubrobacterales</taxon>
        <taxon>Patulibacteraceae</taxon>
        <taxon>Patulibacter</taxon>
    </lineage>
</organism>
<sequence>MLVRAHRGNTLAAGVVVLTAFTVEAELRLDLGDGARFALTAGLALLAGLLGLGSPVQGDRPRTYQELLFAIATLAATGAAAHLSALLGSSLSSRPMAGTVAWVAGAGAICGLALARRRDATLALLLGTVLAIVALLAAAGAAWPGDDPLDGVRLMLVVVLVLLVGAILVRFDRRYRHAVVLADVLGVTVVLLSATFLVRADHRLADALGVVPGSGAAGTGWELLLLVCGFGLVGLGSAAREQGPGWLGAIGLVAALLVVSRGGGGLVGWPLALLLVGLVLVVVALRPVAREVPEDAEEAAGLEQAPAVAMPLRPVVLPPPDDEPR</sequence>
<feature type="transmembrane region" description="Helical" evidence="1">
    <location>
        <begin position="35"/>
        <end position="55"/>
    </location>
</feature>
<feature type="transmembrane region" description="Helical" evidence="1">
    <location>
        <begin position="266"/>
        <end position="285"/>
    </location>
</feature>
<feature type="transmembrane region" description="Helical" evidence="1">
    <location>
        <begin position="178"/>
        <end position="198"/>
    </location>
</feature>
<name>H0E4A9_9ACTN</name>
<proteinExistence type="predicted"/>
<keyword evidence="1" id="KW-0812">Transmembrane</keyword>
<evidence type="ECO:0000256" key="1">
    <source>
        <dbReference type="SAM" id="Phobius"/>
    </source>
</evidence>
<protein>
    <submittedName>
        <fullName evidence="2">Vegetative cell wall protein gp1 (Hydroxyproline-rich glycoprotein 1)</fullName>
    </submittedName>
</protein>
<feature type="transmembrane region" description="Helical" evidence="1">
    <location>
        <begin position="67"/>
        <end position="89"/>
    </location>
</feature>
<feature type="transmembrane region" description="Helical" evidence="1">
    <location>
        <begin position="95"/>
        <end position="115"/>
    </location>
</feature>